<dbReference type="FunFam" id="3.40.640.10:FF:000009">
    <property type="entry name" value="Cystathionine gamma-synthase homolog"/>
    <property type="match status" value="1"/>
</dbReference>
<dbReference type="Gene3D" id="3.90.1150.10">
    <property type="entry name" value="Aspartate Aminotransferase, domain 1"/>
    <property type="match status" value="1"/>
</dbReference>
<keyword evidence="3 4" id="KW-0663">Pyridoxal phosphate</keyword>
<dbReference type="Proteomes" id="UP000229095">
    <property type="component" value="Unassembled WGS sequence"/>
</dbReference>
<dbReference type="PANTHER" id="PTHR11808:SF15">
    <property type="entry name" value="CYSTATHIONINE GAMMA-LYASE"/>
    <property type="match status" value="1"/>
</dbReference>
<dbReference type="OrthoDB" id="9780685at2"/>
<comment type="cofactor">
    <cofactor evidence="1 5">
        <name>pyridoxal 5'-phosphate</name>
        <dbReference type="ChEBI" id="CHEBI:597326"/>
    </cofactor>
</comment>
<keyword evidence="7" id="KW-1185">Reference proteome</keyword>
<evidence type="ECO:0000313" key="7">
    <source>
        <dbReference type="Proteomes" id="UP000229095"/>
    </source>
</evidence>
<evidence type="ECO:0000256" key="1">
    <source>
        <dbReference type="ARBA" id="ARBA00001933"/>
    </source>
</evidence>
<evidence type="ECO:0000313" key="6">
    <source>
        <dbReference type="EMBL" id="PJM73795.1"/>
    </source>
</evidence>
<dbReference type="GO" id="GO:0030170">
    <property type="term" value="F:pyridoxal phosphate binding"/>
    <property type="evidence" value="ECO:0007669"/>
    <property type="project" value="InterPro"/>
</dbReference>
<dbReference type="FunFam" id="3.90.1150.10:FF:000033">
    <property type="entry name" value="Cystathionine gamma-synthase"/>
    <property type="match status" value="1"/>
</dbReference>
<dbReference type="CDD" id="cd00614">
    <property type="entry name" value="CGS_like"/>
    <property type="match status" value="1"/>
</dbReference>
<comment type="similarity">
    <text evidence="2 5">Belongs to the trans-sulfuration enzymes family.</text>
</comment>
<dbReference type="PANTHER" id="PTHR11808">
    <property type="entry name" value="TRANS-SULFURATION ENZYME FAMILY MEMBER"/>
    <property type="match status" value="1"/>
</dbReference>
<comment type="caution">
    <text evidence="6">The sequence shown here is derived from an EMBL/GenBank/DDBJ whole genome shotgun (WGS) entry which is preliminary data.</text>
</comment>
<proteinExistence type="inferred from homology"/>
<dbReference type="GO" id="GO:0009086">
    <property type="term" value="P:methionine biosynthetic process"/>
    <property type="evidence" value="ECO:0007669"/>
    <property type="project" value="UniProtKB-ARBA"/>
</dbReference>
<organism evidence="6 7">
    <name type="scientific">Bifidobacterium primatium</name>
    <dbReference type="NCBI Taxonomy" id="2045438"/>
    <lineage>
        <taxon>Bacteria</taxon>
        <taxon>Bacillati</taxon>
        <taxon>Actinomycetota</taxon>
        <taxon>Actinomycetes</taxon>
        <taxon>Bifidobacteriales</taxon>
        <taxon>Bifidobacteriaceae</taxon>
        <taxon>Bifidobacterium</taxon>
    </lineage>
</organism>
<dbReference type="Pfam" id="PF01053">
    <property type="entry name" value="Cys_Met_Meta_PP"/>
    <property type="match status" value="1"/>
</dbReference>
<dbReference type="EMBL" id="PEBI01000001">
    <property type="protein sequence ID" value="PJM73795.1"/>
    <property type="molecule type" value="Genomic_DNA"/>
</dbReference>
<dbReference type="GO" id="GO:0019343">
    <property type="term" value="P:cysteine biosynthetic process via cystathionine"/>
    <property type="evidence" value="ECO:0007669"/>
    <property type="project" value="TreeGrafter"/>
</dbReference>
<dbReference type="InterPro" id="IPR015421">
    <property type="entry name" value="PyrdxlP-dep_Trfase_major"/>
</dbReference>
<dbReference type="RefSeq" id="WP_100509941.1">
    <property type="nucleotide sequence ID" value="NZ_PEBI01000001.1"/>
</dbReference>
<accession>A0A2M9HAF4</accession>
<evidence type="ECO:0000256" key="3">
    <source>
        <dbReference type="ARBA" id="ARBA00022898"/>
    </source>
</evidence>
<evidence type="ECO:0000256" key="5">
    <source>
        <dbReference type="RuleBase" id="RU362118"/>
    </source>
</evidence>
<dbReference type="PIRSF" id="PIRSF001434">
    <property type="entry name" value="CGS"/>
    <property type="match status" value="1"/>
</dbReference>
<dbReference type="InterPro" id="IPR015422">
    <property type="entry name" value="PyrdxlP-dep_Trfase_small"/>
</dbReference>
<dbReference type="InterPro" id="IPR015424">
    <property type="entry name" value="PyrdxlP-dep_Trfase"/>
</dbReference>
<dbReference type="GO" id="GO:0004123">
    <property type="term" value="F:cystathionine gamma-lyase activity"/>
    <property type="evidence" value="ECO:0007669"/>
    <property type="project" value="TreeGrafter"/>
</dbReference>
<sequence length="389" mass="41388">MTIDFTATQLATRAIHAGQEPDATTGAVVPPLYLTSTYKQDGVGNLRQGYDYTRSGNPTRDSFDTQLAAIEGGKYALAFSSGLAAIDVLLRSTLKPGDRILLGDDVYGGTYRLLSKVFVPWGVGLDVVDISNVDAVKEALAANDYAYIWVETPSNPMLRITDVEAVSALAHEHGTKVVVDNTFASPVLQHPLELGADHVVYSTTKYIGGHSDVVGGAIVTNDEETRDAVAFLQNSAGAVPAPFDSWLQTRGLKTLELRVKRHSANALAVAEHLVGLPEVEKVLYPGLESHPGHDIAARQMHGGFGGVVSVQLAAGRDAALRFAESTEIFTLAESLGGVESLIEHPAAMTHASVAGTTLQVPDNLIRLSVGIENVDDLIADLDQALERTK</sequence>
<evidence type="ECO:0000256" key="2">
    <source>
        <dbReference type="ARBA" id="ARBA00009077"/>
    </source>
</evidence>
<dbReference type="Gene3D" id="3.40.640.10">
    <property type="entry name" value="Type I PLP-dependent aspartate aminotransferase-like (Major domain)"/>
    <property type="match status" value="1"/>
</dbReference>
<dbReference type="GO" id="GO:0019346">
    <property type="term" value="P:transsulfuration"/>
    <property type="evidence" value="ECO:0007669"/>
    <property type="project" value="InterPro"/>
</dbReference>
<dbReference type="SUPFAM" id="SSF53383">
    <property type="entry name" value="PLP-dependent transferases"/>
    <property type="match status" value="1"/>
</dbReference>
<protein>
    <submittedName>
        <fullName evidence="6">Cystathionine gamma-synthase</fullName>
    </submittedName>
</protein>
<dbReference type="NCBIfam" id="NF005871">
    <property type="entry name" value="PRK07811.1"/>
    <property type="match status" value="1"/>
</dbReference>
<feature type="modified residue" description="N6-(pyridoxal phosphate)lysine" evidence="4">
    <location>
        <position position="205"/>
    </location>
</feature>
<name>A0A2M9HAF4_9BIFI</name>
<dbReference type="GO" id="GO:0003962">
    <property type="term" value="F:cystathionine gamma-synthase activity"/>
    <property type="evidence" value="ECO:0007669"/>
    <property type="project" value="TreeGrafter"/>
</dbReference>
<dbReference type="InterPro" id="IPR000277">
    <property type="entry name" value="Cys/Met-Metab_PyrdxlP-dep_enz"/>
</dbReference>
<dbReference type="GO" id="GO:0005737">
    <property type="term" value="C:cytoplasm"/>
    <property type="evidence" value="ECO:0007669"/>
    <property type="project" value="TreeGrafter"/>
</dbReference>
<evidence type="ECO:0000256" key="4">
    <source>
        <dbReference type="PIRSR" id="PIRSR001434-2"/>
    </source>
</evidence>
<gene>
    <name evidence="6" type="ORF">CS006_01055</name>
</gene>
<dbReference type="AlphaFoldDB" id="A0A2M9HAF4"/>
<reference evidence="6 7" key="1">
    <citation type="submission" date="2017-10" db="EMBL/GenBank/DDBJ databases">
        <title>Draft genome sequences of strains TRE 1, TRE 9, TRE H and TRI 7, isolated from tamarins, belonging to four potential novel Bifidobacterium species.</title>
        <authorList>
            <person name="Mattarelli P."/>
            <person name="Modesto M."/>
            <person name="Puglisi E."/>
            <person name="Morelli L."/>
            <person name="Spezio C."/>
            <person name="Bonetti A."/>
            <person name="Sandri C."/>
        </authorList>
    </citation>
    <scope>NUCLEOTIDE SEQUENCE [LARGE SCALE GENOMIC DNA]</scope>
    <source>
        <strain evidence="7">TRE1</strain>
    </source>
</reference>